<keyword evidence="2" id="KW-1185">Reference proteome</keyword>
<evidence type="ECO:0008006" key="3">
    <source>
        <dbReference type="Google" id="ProtNLM"/>
    </source>
</evidence>
<comment type="caution">
    <text evidence="1">The sequence shown here is derived from an EMBL/GenBank/DDBJ whole genome shotgun (WGS) entry which is preliminary data.</text>
</comment>
<dbReference type="RefSeq" id="WP_100288123.1">
    <property type="nucleotide sequence ID" value="NZ_PHHA01000003.1"/>
</dbReference>
<dbReference type="NCBIfam" id="NF033650">
    <property type="entry name" value="ANR_neg_reg"/>
    <property type="match status" value="1"/>
</dbReference>
<sequence length="59" mass="6753">MKKKQTFDCYSHYANKAANKERSGNYAEAAKLWGCALLFASLEASKKWCEARRDFCLAK</sequence>
<proteinExistence type="predicted"/>
<dbReference type="Proteomes" id="UP000229329">
    <property type="component" value="Unassembled WGS sequence"/>
</dbReference>
<name>A0A2M8S4Y1_9PAST</name>
<dbReference type="EMBL" id="PHHA01000003">
    <property type="protein sequence ID" value="PJG86191.1"/>
    <property type="molecule type" value="Genomic_DNA"/>
</dbReference>
<dbReference type="AlphaFoldDB" id="A0A2M8S4Y1"/>
<organism evidence="1 2">
    <name type="scientific">Conservatibacter flavescens</name>
    <dbReference type="NCBI Taxonomy" id="28161"/>
    <lineage>
        <taxon>Bacteria</taxon>
        <taxon>Pseudomonadati</taxon>
        <taxon>Pseudomonadota</taxon>
        <taxon>Gammaproteobacteria</taxon>
        <taxon>Pasteurellales</taxon>
        <taxon>Pasteurellaceae</taxon>
        <taxon>Conservatibacter</taxon>
    </lineage>
</organism>
<dbReference type="OrthoDB" id="5678884at2"/>
<accession>A0A2M8S4Y1</accession>
<gene>
    <name evidence="1" type="ORF">CVP05_03200</name>
</gene>
<dbReference type="InterPro" id="IPR047666">
    <property type="entry name" value="ANR_neg_reg"/>
</dbReference>
<evidence type="ECO:0000313" key="2">
    <source>
        <dbReference type="Proteomes" id="UP000229329"/>
    </source>
</evidence>
<evidence type="ECO:0000313" key="1">
    <source>
        <dbReference type="EMBL" id="PJG86191.1"/>
    </source>
</evidence>
<protein>
    <recommendedName>
        <fullName evidence="3">ANR family transcriptional regulator</fullName>
    </recommendedName>
</protein>
<reference evidence="1 2" key="1">
    <citation type="submission" date="2017-11" db="EMBL/GenBank/DDBJ databases">
        <title>Reclassification of Bisgaard taxon 7 as Conservatibacter flavescens gen. nov., sp. nov.</title>
        <authorList>
            <person name="Christensen H."/>
        </authorList>
    </citation>
    <scope>NUCLEOTIDE SEQUENCE [LARGE SCALE GENOMIC DNA]</scope>
    <source>
        <strain evidence="1 2">7_4</strain>
    </source>
</reference>